<dbReference type="EMBL" id="CP012109">
    <property type="protein sequence ID" value="AKQ65136.1"/>
    <property type="molecule type" value="Genomic_DNA"/>
</dbReference>
<dbReference type="AlphaFoldDB" id="A0A0H4WNT9"/>
<dbReference type="PROSITE" id="PS51257">
    <property type="entry name" value="PROKAR_LIPOPROTEIN"/>
    <property type="match status" value="1"/>
</dbReference>
<dbReference type="InterPro" id="IPR003829">
    <property type="entry name" value="Pirin_N_dom"/>
</dbReference>
<reference evidence="6 7" key="1">
    <citation type="journal article" date="2016" name="PLoS ONE">
        <title>Complete Genome Sequence and Comparative Genomics of a Novel Myxobacterium Myxococcus hansupus.</title>
        <authorList>
            <person name="Sharma G."/>
            <person name="Narwani T."/>
            <person name="Subramanian S."/>
        </authorList>
    </citation>
    <scope>NUCLEOTIDE SEQUENCE [LARGE SCALE GENOMIC DNA]</scope>
    <source>
        <strain evidence="7">mixupus</strain>
    </source>
</reference>
<dbReference type="PANTHER" id="PTHR13903">
    <property type="entry name" value="PIRIN-RELATED"/>
    <property type="match status" value="1"/>
</dbReference>
<evidence type="ECO:0000256" key="3">
    <source>
        <dbReference type="RuleBase" id="RU003457"/>
    </source>
</evidence>
<accession>A0A0H4WNT9</accession>
<dbReference type="PANTHER" id="PTHR13903:SF8">
    <property type="entry name" value="PIRIN"/>
    <property type="match status" value="1"/>
</dbReference>
<dbReference type="InterPro" id="IPR008778">
    <property type="entry name" value="Pirin_C_dom"/>
</dbReference>
<dbReference type="OrthoDB" id="9780903at2"/>
<proteinExistence type="inferred from homology"/>
<dbReference type="InterPro" id="IPR006311">
    <property type="entry name" value="TAT_signal"/>
</dbReference>
<dbReference type="RefSeq" id="WP_002639825.1">
    <property type="nucleotide sequence ID" value="NZ_CP012109.1"/>
</dbReference>
<keyword evidence="2" id="KW-0408">Iron</keyword>
<gene>
    <name evidence="6" type="ORF">A176_002048</name>
</gene>
<comment type="similarity">
    <text evidence="1 3">Belongs to the pirin family.</text>
</comment>
<dbReference type="Gene3D" id="2.60.120.10">
    <property type="entry name" value="Jelly Rolls"/>
    <property type="match status" value="2"/>
</dbReference>
<keyword evidence="7" id="KW-1185">Reference proteome</keyword>
<feature type="binding site" evidence="2">
    <location>
        <position position="95"/>
    </location>
    <ligand>
        <name>Fe cation</name>
        <dbReference type="ChEBI" id="CHEBI:24875"/>
    </ligand>
</feature>
<dbReference type="PATRIC" id="fig|1297742.4.peg.2074"/>
<dbReference type="SUPFAM" id="SSF51182">
    <property type="entry name" value="RmlC-like cupins"/>
    <property type="match status" value="1"/>
</dbReference>
<evidence type="ECO:0000256" key="2">
    <source>
        <dbReference type="PIRSR" id="PIRSR006232-1"/>
    </source>
</evidence>
<dbReference type="GO" id="GO:0046872">
    <property type="term" value="F:metal ion binding"/>
    <property type="evidence" value="ECO:0007669"/>
    <property type="project" value="UniProtKB-KW"/>
</dbReference>
<feature type="binding site" evidence="2">
    <location>
        <position position="93"/>
    </location>
    <ligand>
        <name>Fe cation</name>
        <dbReference type="ChEBI" id="CHEBI:24875"/>
    </ligand>
</feature>
<feature type="domain" description="Pirin N-terminal" evidence="4">
    <location>
        <begin position="56"/>
        <end position="155"/>
    </location>
</feature>
<keyword evidence="2" id="KW-0479">Metal-binding</keyword>
<organism evidence="6 7">
    <name type="scientific">Pseudomyxococcus hansupus</name>
    <dbReference type="NCBI Taxonomy" id="1297742"/>
    <lineage>
        <taxon>Bacteria</taxon>
        <taxon>Pseudomonadati</taxon>
        <taxon>Myxococcota</taxon>
        <taxon>Myxococcia</taxon>
        <taxon>Myxococcales</taxon>
        <taxon>Cystobacterineae</taxon>
        <taxon>Myxococcaceae</taxon>
        <taxon>Pseudomyxococcus</taxon>
    </lineage>
</organism>
<dbReference type="InterPro" id="IPR011051">
    <property type="entry name" value="RmlC_Cupin_sf"/>
</dbReference>
<protein>
    <submittedName>
        <fullName evidence="6">Pirin</fullName>
    </submittedName>
</protein>
<evidence type="ECO:0000259" key="4">
    <source>
        <dbReference type="Pfam" id="PF02678"/>
    </source>
</evidence>
<evidence type="ECO:0000259" key="5">
    <source>
        <dbReference type="Pfam" id="PF05726"/>
    </source>
</evidence>
<dbReference type="Pfam" id="PF05726">
    <property type="entry name" value="Pirin_C"/>
    <property type="match status" value="1"/>
</dbReference>
<dbReference type="eggNOG" id="COG1741">
    <property type="taxonomic scope" value="Bacteria"/>
</dbReference>
<dbReference type="CDD" id="cd02909">
    <property type="entry name" value="cupin_pirin_N"/>
    <property type="match status" value="1"/>
</dbReference>
<dbReference type="InterPro" id="IPR014710">
    <property type="entry name" value="RmlC-like_jellyroll"/>
</dbReference>
<dbReference type="Pfam" id="PF02678">
    <property type="entry name" value="Pirin"/>
    <property type="match status" value="1"/>
</dbReference>
<dbReference type="PROSITE" id="PS51318">
    <property type="entry name" value="TAT"/>
    <property type="match status" value="1"/>
</dbReference>
<feature type="binding site" evidence="2">
    <location>
        <position position="137"/>
    </location>
    <ligand>
        <name>Fe cation</name>
        <dbReference type="ChEBI" id="CHEBI:24875"/>
    </ligand>
</feature>
<sequence>MTFSSRRSFLVQSGLLVAASALGCRRSESPAVILKSQRAVTQTLEGIPATDGAGVSLTRVIGQPALRNLDPFLMLDRFHSDDPGAYINGFPNHPHRGFETVTVMLDGRMRHRDSRGNSGLIAGGGSQWMTAGRGLIHSEMPEQVHGLMSGFQLWLNLPAAEKMCPPAYQDHAPEQLAEERLSPSGSRARVIAGQMNGLQGPVRERPTQPLLLTLALEDDRPFEIELPMDHTAFAFVSAGEVDLGPESSARAVRENSLALLGPGRRLRVRAKNRRSALLIAAARPLREPIVQYGPFVMNTREEIQQAFDDYRAGVLDRG</sequence>
<dbReference type="KEGG" id="mym:A176_002048"/>
<dbReference type="CDD" id="cd02247">
    <property type="entry name" value="cupin_pirin_C"/>
    <property type="match status" value="1"/>
</dbReference>
<evidence type="ECO:0000313" key="7">
    <source>
        <dbReference type="Proteomes" id="UP000009026"/>
    </source>
</evidence>
<dbReference type="PIRSF" id="PIRSF006232">
    <property type="entry name" value="Pirin"/>
    <property type="match status" value="1"/>
</dbReference>
<evidence type="ECO:0000256" key="1">
    <source>
        <dbReference type="ARBA" id="ARBA00008416"/>
    </source>
</evidence>
<name>A0A0H4WNT9_9BACT</name>
<feature type="binding site" evidence="2">
    <location>
        <position position="139"/>
    </location>
    <ligand>
        <name>Fe cation</name>
        <dbReference type="ChEBI" id="CHEBI:24875"/>
    </ligand>
</feature>
<feature type="domain" description="Pirin C-terminal" evidence="5">
    <location>
        <begin position="213"/>
        <end position="314"/>
    </location>
</feature>
<dbReference type="InterPro" id="IPR012093">
    <property type="entry name" value="Pirin"/>
</dbReference>
<evidence type="ECO:0000313" key="6">
    <source>
        <dbReference type="EMBL" id="AKQ65136.1"/>
    </source>
</evidence>
<dbReference type="Proteomes" id="UP000009026">
    <property type="component" value="Chromosome"/>
</dbReference>
<comment type="cofactor">
    <cofactor evidence="2">
        <name>Fe cation</name>
        <dbReference type="ChEBI" id="CHEBI:24875"/>
    </cofactor>
    <text evidence="2">Binds 1 Fe cation per subunit.</text>
</comment>